<gene>
    <name evidence="3" type="ORF">Q5H91_07605</name>
</gene>
<dbReference type="RefSeq" id="WP_305172769.1">
    <property type="nucleotide sequence ID" value="NZ_JAUUDS010000002.1"/>
</dbReference>
<evidence type="ECO:0000256" key="1">
    <source>
        <dbReference type="SAM" id="MobiDB-lite"/>
    </source>
</evidence>
<feature type="domain" description="Bacterial bifunctional deaminase-reductase C-terminal" evidence="2">
    <location>
        <begin position="3"/>
        <end position="185"/>
    </location>
</feature>
<proteinExistence type="predicted"/>
<protein>
    <submittedName>
        <fullName evidence="3">Dihydrofolate reductase family protein</fullName>
    </submittedName>
</protein>
<dbReference type="InterPro" id="IPR002734">
    <property type="entry name" value="RibDG_C"/>
</dbReference>
<dbReference type="EMBL" id="JAUUDS010000002">
    <property type="protein sequence ID" value="MDP1027073.1"/>
    <property type="molecule type" value="Genomic_DNA"/>
</dbReference>
<evidence type="ECO:0000313" key="3">
    <source>
        <dbReference type="EMBL" id="MDP1027073.1"/>
    </source>
</evidence>
<comment type="caution">
    <text evidence="3">The sequence shown here is derived from an EMBL/GenBank/DDBJ whole genome shotgun (WGS) entry which is preliminary data.</text>
</comment>
<reference evidence="3 4" key="1">
    <citation type="submission" date="2023-07" db="EMBL/GenBank/DDBJ databases">
        <authorList>
            <person name="Kim M.K."/>
        </authorList>
    </citation>
    <scope>NUCLEOTIDE SEQUENCE [LARGE SCALE GENOMIC DNA]</scope>
    <source>
        <strain evidence="3 4">KR1UV-12</strain>
    </source>
</reference>
<dbReference type="PANTHER" id="PTHR38011">
    <property type="entry name" value="DIHYDROFOLATE REDUCTASE FAMILY PROTEIN (AFU_ORTHOLOGUE AFUA_8G06820)"/>
    <property type="match status" value="1"/>
</dbReference>
<name>A0ABT9EJV5_9SPHN</name>
<keyword evidence="4" id="KW-1185">Reference proteome</keyword>
<dbReference type="InterPro" id="IPR050765">
    <property type="entry name" value="Riboflavin_Biosynth_HTPR"/>
</dbReference>
<organism evidence="3 4">
    <name type="scientific">Sphingomonas aurea</name>
    <dbReference type="NCBI Taxonomy" id="3063994"/>
    <lineage>
        <taxon>Bacteria</taxon>
        <taxon>Pseudomonadati</taxon>
        <taxon>Pseudomonadota</taxon>
        <taxon>Alphaproteobacteria</taxon>
        <taxon>Sphingomonadales</taxon>
        <taxon>Sphingomonadaceae</taxon>
        <taxon>Sphingomonas</taxon>
    </lineage>
</organism>
<evidence type="ECO:0000259" key="2">
    <source>
        <dbReference type="Pfam" id="PF01872"/>
    </source>
</evidence>
<dbReference type="Proteomes" id="UP001230685">
    <property type="component" value="Unassembled WGS sequence"/>
</dbReference>
<sequence length="221" mass="23668">MRKLTGAVFLSLDGVMQAPGGPTEDPTGGFDQGGWVFGIGDDVIDPVLDSLFGAPYALLLGRRTYEIFAAYWPYVEGEMAGMGEALTAADKHVVTHRDQPLGWDNSHRLDGTTAVRMLKESDGPNLLIQGSSTLYPPLLAAGLIDELVLMTFPVVLGTGKRLFGDGTPPGAWRLLQQQVGEKGVIVTRWAPAGPVPTANHPDPSTSAAEVERQKRMAEGTW</sequence>
<feature type="region of interest" description="Disordered" evidence="1">
    <location>
        <begin position="192"/>
        <end position="221"/>
    </location>
</feature>
<dbReference type="PANTHER" id="PTHR38011:SF2">
    <property type="entry name" value="BIFUNCTIONAL DEAMINASE-REDUCTASE DOMAIN PROTEIN"/>
    <property type="match status" value="1"/>
</dbReference>
<accession>A0ABT9EJV5</accession>
<dbReference type="Pfam" id="PF01872">
    <property type="entry name" value="RibD_C"/>
    <property type="match status" value="1"/>
</dbReference>
<dbReference type="SUPFAM" id="SSF53597">
    <property type="entry name" value="Dihydrofolate reductase-like"/>
    <property type="match status" value="1"/>
</dbReference>
<dbReference type="Gene3D" id="3.40.430.10">
    <property type="entry name" value="Dihydrofolate Reductase, subunit A"/>
    <property type="match status" value="1"/>
</dbReference>
<evidence type="ECO:0000313" key="4">
    <source>
        <dbReference type="Proteomes" id="UP001230685"/>
    </source>
</evidence>
<dbReference type="InterPro" id="IPR024072">
    <property type="entry name" value="DHFR-like_dom_sf"/>
</dbReference>
<feature type="compositionally biased region" description="Basic and acidic residues" evidence="1">
    <location>
        <begin position="209"/>
        <end position="221"/>
    </location>
</feature>